<evidence type="ECO:0000256" key="7">
    <source>
        <dbReference type="SAM" id="MobiDB-lite"/>
    </source>
</evidence>
<evidence type="ECO:0000256" key="3">
    <source>
        <dbReference type="ARBA" id="ARBA00022722"/>
    </source>
</evidence>
<feature type="compositionally biased region" description="Low complexity" evidence="7">
    <location>
        <begin position="440"/>
        <end position="449"/>
    </location>
</feature>
<dbReference type="FunFam" id="3.10.20.370:FF:000001">
    <property type="entry name" value="Retrovirus-related Pol polyprotein from transposon 17.6-like protein"/>
    <property type="match status" value="1"/>
</dbReference>
<dbReference type="Pfam" id="PF00078">
    <property type="entry name" value="RVT_1"/>
    <property type="match status" value="1"/>
</dbReference>
<keyword evidence="10" id="KW-1185">Reference proteome</keyword>
<dbReference type="Gene3D" id="3.10.20.370">
    <property type="match status" value="1"/>
</dbReference>
<dbReference type="FunFam" id="3.30.70.270:FF:000020">
    <property type="entry name" value="Transposon Tf2-6 polyprotein-like Protein"/>
    <property type="match status" value="1"/>
</dbReference>
<evidence type="ECO:0000256" key="5">
    <source>
        <dbReference type="ARBA" id="ARBA00022918"/>
    </source>
</evidence>
<protein>
    <recommendedName>
        <fullName evidence="1">RNA-directed DNA polymerase</fullName>
        <ecNumber evidence="1">2.7.7.49</ecNumber>
    </recommendedName>
</protein>
<feature type="compositionally biased region" description="Basic and acidic residues" evidence="7">
    <location>
        <begin position="300"/>
        <end position="322"/>
    </location>
</feature>
<accession>A0A8X6GT84</accession>
<dbReference type="AlphaFoldDB" id="A0A8X6GT84"/>
<dbReference type="EC" id="2.7.7.49" evidence="1"/>
<keyword evidence="2" id="KW-0548">Nucleotidyltransferase</keyword>
<sequence length="591" mass="67920">METVLRGLSPEACLIYLDDIIIVGRDFEEHLSNLRKVLEKLKQANLKLNPDKCNLFRREVSYLGHIISAEGVRTDPRKVAAVKEWSQPRNVHELRSFLGLCTYYRRFVKRFTLIARPLHRLTEHKRPFVWTEECEVAFTSLKEALTSAPILSYPDPDKQFILDTDASHANVGAVLSQEIDSQERVIAYWSKCLLKPERNYCVTRKELLAIVKAVENFHSYIYGQKFLLRTGHASLTWLLNFKNPEGQIARWIQKLQEVKEPSPSEKKKDEEDSDTRDPEVIVIDQDETIEDIEEPNQMDIHSDADKKRRRGRDREQRMRDSSYDESSSLDSATDEEKFRPRFRGYGNKSLSEGSPHSLSSVNISEKKSVSSREQTPDVQERLQDLDIKHSYRTSSSSESEYCSDGKSGTLQSSDKDPQKYRSLERCKKRGRSKERRLRDSSPSSSPWSSDMDTPYAIARDPNRKIEVKIELEGGVPVRGWQAPSKKSEVKSKTSVSDRFEKQSQSKKRTRASSSSSSSSESPLKSRESKRFKDVDRKLELKKKYVKSSIEQPQASTSRRKSSSPEQQTKLRGREKQSSASSNSSSDSRYVL</sequence>
<dbReference type="InterPro" id="IPR000477">
    <property type="entry name" value="RT_dom"/>
</dbReference>
<feature type="compositionally biased region" description="Acidic residues" evidence="7">
    <location>
        <begin position="284"/>
        <end position="296"/>
    </location>
</feature>
<dbReference type="PANTHER" id="PTHR37984">
    <property type="entry name" value="PROTEIN CBG26694"/>
    <property type="match status" value="1"/>
</dbReference>
<gene>
    <name evidence="9" type="primary">pol</name>
    <name evidence="9" type="ORF">TNCT_738311</name>
</gene>
<dbReference type="InterPro" id="IPR043502">
    <property type="entry name" value="DNA/RNA_pol_sf"/>
</dbReference>
<feature type="compositionally biased region" description="Basic residues" evidence="7">
    <location>
        <begin position="426"/>
        <end position="435"/>
    </location>
</feature>
<evidence type="ECO:0000256" key="6">
    <source>
        <dbReference type="ARBA" id="ARBA00023268"/>
    </source>
</evidence>
<keyword evidence="6" id="KW-0511">Multifunctional enzyme</keyword>
<evidence type="ECO:0000313" key="10">
    <source>
        <dbReference type="Proteomes" id="UP000887116"/>
    </source>
</evidence>
<reference evidence="9" key="1">
    <citation type="submission" date="2020-07" db="EMBL/GenBank/DDBJ databases">
        <title>Multicomponent nature underlies the extraordinary mechanical properties of spider dragline silk.</title>
        <authorList>
            <person name="Kono N."/>
            <person name="Nakamura H."/>
            <person name="Mori M."/>
            <person name="Yoshida Y."/>
            <person name="Ohtoshi R."/>
            <person name="Malay A.D."/>
            <person name="Moran D.A.P."/>
            <person name="Tomita M."/>
            <person name="Numata K."/>
            <person name="Arakawa K."/>
        </authorList>
    </citation>
    <scope>NUCLEOTIDE SEQUENCE</scope>
</reference>
<dbReference type="PROSITE" id="PS50878">
    <property type="entry name" value="RT_POL"/>
    <property type="match status" value="1"/>
</dbReference>
<evidence type="ECO:0000256" key="1">
    <source>
        <dbReference type="ARBA" id="ARBA00012493"/>
    </source>
</evidence>
<dbReference type="Gene3D" id="3.30.70.270">
    <property type="match status" value="2"/>
</dbReference>
<dbReference type="SUPFAM" id="SSF56672">
    <property type="entry name" value="DNA/RNA polymerases"/>
    <property type="match status" value="1"/>
</dbReference>
<organism evidence="9 10">
    <name type="scientific">Trichonephila clavata</name>
    <name type="common">Joro spider</name>
    <name type="synonym">Nephila clavata</name>
    <dbReference type="NCBI Taxonomy" id="2740835"/>
    <lineage>
        <taxon>Eukaryota</taxon>
        <taxon>Metazoa</taxon>
        <taxon>Ecdysozoa</taxon>
        <taxon>Arthropoda</taxon>
        <taxon>Chelicerata</taxon>
        <taxon>Arachnida</taxon>
        <taxon>Araneae</taxon>
        <taxon>Araneomorphae</taxon>
        <taxon>Entelegynae</taxon>
        <taxon>Araneoidea</taxon>
        <taxon>Nephilidae</taxon>
        <taxon>Trichonephila</taxon>
    </lineage>
</organism>
<feature type="compositionally biased region" description="Low complexity" evidence="7">
    <location>
        <begin position="577"/>
        <end position="591"/>
    </location>
</feature>
<feature type="compositionally biased region" description="Low complexity" evidence="7">
    <location>
        <begin position="349"/>
        <end position="360"/>
    </location>
</feature>
<evidence type="ECO:0000313" key="9">
    <source>
        <dbReference type="EMBL" id="GFR08435.1"/>
    </source>
</evidence>
<keyword evidence="4" id="KW-0255">Endonuclease</keyword>
<feature type="compositionally biased region" description="Low complexity" evidence="7">
    <location>
        <begin position="392"/>
        <end position="402"/>
    </location>
</feature>
<dbReference type="CDD" id="cd01647">
    <property type="entry name" value="RT_LTR"/>
    <property type="match status" value="1"/>
</dbReference>
<dbReference type="InterPro" id="IPR041577">
    <property type="entry name" value="RT_RNaseH_2"/>
</dbReference>
<feature type="compositionally biased region" description="Basic and acidic residues" evidence="7">
    <location>
        <begin position="460"/>
        <end position="471"/>
    </location>
</feature>
<dbReference type="Pfam" id="PF17919">
    <property type="entry name" value="RT_RNaseH_2"/>
    <property type="match status" value="1"/>
</dbReference>
<proteinExistence type="predicted"/>
<dbReference type="InterPro" id="IPR043128">
    <property type="entry name" value="Rev_trsase/Diguanyl_cyclase"/>
</dbReference>
<keyword evidence="3" id="KW-0540">Nuclease</keyword>
<feature type="region of interest" description="Disordered" evidence="7">
    <location>
        <begin position="256"/>
        <end position="591"/>
    </location>
</feature>
<dbReference type="Proteomes" id="UP000887116">
    <property type="component" value="Unassembled WGS sequence"/>
</dbReference>
<dbReference type="GO" id="GO:0004519">
    <property type="term" value="F:endonuclease activity"/>
    <property type="evidence" value="ECO:0007669"/>
    <property type="project" value="UniProtKB-KW"/>
</dbReference>
<comment type="caution">
    <text evidence="9">The sequence shown here is derived from an EMBL/GenBank/DDBJ whole genome shotgun (WGS) entry which is preliminary data.</text>
</comment>
<keyword evidence="4" id="KW-0378">Hydrolase</keyword>
<feature type="compositionally biased region" description="Low complexity" evidence="7">
    <location>
        <begin position="511"/>
        <end position="522"/>
    </location>
</feature>
<evidence type="ECO:0000256" key="4">
    <source>
        <dbReference type="ARBA" id="ARBA00022759"/>
    </source>
</evidence>
<evidence type="ECO:0000256" key="2">
    <source>
        <dbReference type="ARBA" id="ARBA00022695"/>
    </source>
</evidence>
<feature type="domain" description="Reverse transcriptase" evidence="8">
    <location>
        <begin position="1"/>
        <end position="67"/>
    </location>
</feature>
<dbReference type="CDD" id="cd09274">
    <property type="entry name" value="RNase_HI_RT_Ty3"/>
    <property type="match status" value="1"/>
</dbReference>
<feature type="compositionally biased region" description="Basic and acidic residues" evidence="7">
    <location>
        <begin position="256"/>
        <end position="279"/>
    </location>
</feature>
<dbReference type="EMBL" id="BMAO01006425">
    <property type="protein sequence ID" value="GFR08435.1"/>
    <property type="molecule type" value="Genomic_DNA"/>
</dbReference>
<feature type="compositionally biased region" description="Basic and acidic residues" evidence="7">
    <location>
        <begin position="413"/>
        <end position="425"/>
    </location>
</feature>
<dbReference type="InterPro" id="IPR050951">
    <property type="entry name" value="Retrovirus_Pol_polyprotein"/>
</dbReference>
<keyword evidence="2" id="KW-0808">Transferase</keyword>
<keyword evidence="5" id="KW-0695">RNA-directed DNA polymerase</keyword>
<evidence type="ECO:0000259" key="8">
    <source>
        <dbReference type="PROSITE" id="PS50878"/>
    </source>
</evidence>
<dbReference type="FunFam" id="3.30.70.270:FF:000003">
    <property type="entry name" value="Transposon Ty3-G Gag-Pol polyprotein"/>
    <property type="match status" value="1"/>
</dbReference>
<feature type="compositionally biased region" description="Basic and acidic residues" evidence="7">
    <location>
        <begin position="364"/>
        <end position="389"/>
    </location>
</feature>
<dbReference type="PANTHER" id="PTHR37984:SF5">
    <property type="entry name" value="PROTEIN NYNRIN-LIKE"/>
    <property type="match status" value="1"/>
</dbReference>
<dbReference type="GO" id="GO:0003964">
    <property type="term" value="F:RNA-directed DNA polymerase activity"/>
    <property type="evidence" value="ECO:0007669"/>
    <property type="project" value="UniProtKB-KW"/>
</dbReference>
<feature type="compositionally biased region" description="Basic and acidic residues" evidence="7">
    <location>
        <begin position="485"/>
        <end position="503"/>
    </location>
</feature>
<feature type="compositionally biased region" description="Basic and acidic residues" evidence="7">
    <location>
        <begin position="523"/>
        <end position="542"/>
    </location>
</feature>
<name>A0A8X6GT84_TRICU</name>